<feature type="compositionally biased region" description="Polar residues" evidence="5">
    <location>
        <begin position="12"/>
        <end position="24"/>
    </location>
</feature>
<accession>A0A7S2XD44</accession>
<feature type="compositionally biased region" description="Basic and acidic residues" evidence="5">
    <location>
        <begin position="363"/>
        <end position="375"/>
    </location>
</feature>
<keyword evidence="3 4" id="KW-0418">Kinase</keyword>
<evidence type="ECO:0000256" key="1">
    <source>
        <dbReference type="ARBA" id="ARBA00007374"/>
    </source>
</evidence>
<sequence>MSGLPREEPSDQQHSSSSAIDATNLIRNQPPTKVLMKKPLTIDTESLELKENEKVQLYRHQVAGHYPIFWKSGVICKPIQKNELEFYQYISEHLKDIIPFVPRYLGVVTMNYGDLPPTPTEIKTKGSAMAEFPEQSSQTAEFNRFSKWGLRCHQKKKSALKRPVVKYIKLEDLTMPFSRPNILDLKIGSRVYGVGDDPDKVKRKIQKSAKTTSKSLGLRLCGMQVYNSDDDEYVFRDKFYGRMLDEKGFYAAIEEFFTHEGTLRVAVVRSFLRQIEKLLQVVAEQKSFQFFSSSLLFICEGCRPSDQKNLHGGVKNKDFERIDLRFIDFAQSARDTEKKGVDEGFLMGLENILSHLKTLEAKGKRHNAEAQKGEGDAEDSSTRTEQNTARKRKLEVA</sequence>
<dbReference type="GO" id="GO:0016301">
    <property type="term" value="F:kinase activity"/>
    <property type="evidence" value="ECO:0007669"/>
    <property type="project" value="UniProtKB-KW"/>
</dbReference>
<feature type="compositionally biased region" description="Basic and acidic residues" evidence="5">
    <location>
        <begin position="1"/>
        <end position="11"/>
    </location>
</feature>
<dbReference type="AlphaFoldDB" id="A0A7S2XD44"/>
<evidence type="ECO:0000256" key="5">
    <source>
        <dbReference type="SAM" id="MobiDB-lite"/>
    </source>
</evidence>
<keyword evidence="2 4" id="KW-0808">Transferase</keyword>
<dbReference type="Pfam" id="PF03770">
    <property type="entry name" value="IPK"/>
    <property type="match status" value="1"/>
</dbReference>
<comment type="similarity">
    <text evidence="1 4">Belongs to the inositol phosphokinase (IPK) family.</text>
</comment>
<evidence type="ECO:0000256" key="2">
    <source>
        <dbReference type="ARBA" id="ARBA00022679"/>
    </source>
</evidence>
<name>A0A7S2XD44_9EUKA</name>
<gene>
    <name evidence="6" type="ORF">LSP00402_LOCUS10337</name>
</gene>
<reference evidence="6" key="1">
    <citation type="submission" date="2021-01" db="EMBL/GenBank/DDBJ databases">
        <authorList>
            <person name="Corre E."/>
            <person name="Pelletier E."/>
            <person name="Niang G."/>
            <person name="Scheremetjew M."/>
            <person name="Finn R."/>
            <person name="Kale V."/>
            <person name="Holt S."/>
            <person name="Cochrane G."/>
            <person name="Meng A."/>
            <person name="Brown T."/>
            <person name="Cohen L."/>
        </authorList>
    </citation>
    <scope>NUCLEOTIDE SEQUENCE</scope>
    <source>
        <strain evidence="6">CCMP622</strain>
    </source>
</reference>
<dbReference type="InterPro" id="IPR005522">
    <property type="entry name" value="IPK"/>
</dbReference>
<dbReference type="Gene3D" id="3.30.470.160">
    <property type="entry name" value="Inositol polyphosphate kinase"/>
    <property type="match status" value="1"/>
</dbReference>
<dbReference type="GO" id="GO:0032958">
    <property type="term" value="P:inositol phosphate biosynthetic process"/>
    <property type="evidence" value="ECO:0007669"/>
    <property type="project" value="InterPro"/>
</dbReference>
<dbReference type="PANTHER" id="PTHR12400:SF21">
    <property type="entry name" value="KINASE"/>
    <property type="match status" value="1"/>
</dbReference>
<dbReference type="EMBL" id="HBHP01016665">
    <property type="protein sequence ID" value="CAD9764795.1"/>
    <property type="molecule type" value="Transcribed_RNA"/>
</dbReference>
<feature type="region of interest" description="Disordered" evidence="5">
    <location>
        <begin position="1"/>
        <end position="24"/>
    </location>
</feature>
<feature type="region of interest" description="Disordered" evidence="5">
    <location>
        <begin position="363"/>
        <end position="397"/>
    </location>
</feature>
<dbReference type="GO" id="GO:0005737">
    <property type="term" value="C:cytoplasm"/>
    <property type="evidence" value="ECO:0007669"/>
    <property type="project" value="TreeGrafter"/>
</dbReference>
<dbReference type="SUPFAM" id="SSF56104">
    <property type="entry name" value="SAICAR synthase-like"/>
    <property type="match status" value="1"/>
</dbReference>
<proteinExistence type="inferred from homology"/>
<organism evidence="6">
    <name type="scientific">Lotharella oceanica</name>
    <dbReference type="NCBI Taxonomy" id="641309"/>
    <lineage>
        <taxon>Eukaryota</taxon>
        <taxon>Sar</taxon>
        <taxon>Rhizaria</taxon>
        <taxon>Cercozoa</taxon>
        <taxon>Chlorarachniophyceae</taxon>
        <taxon>Lotharella</taxon>
    </lineage>
</organism>
<dbReference type="EC" id="2.7.-.-" evidence="4"/>
<evidence type="ECO:0000313" key="6">
    <source>
        <dbReference type="EMBL" id="CAD9764795.1"/>
    </source>
</evidence>
<evidence type="ECO:0000256" key="4">
    <source>
        <dbReference type="RuleBase" id="RU363090"/>
    </source>
</evidence>
<evidence type="ECO:0000256" key="3">
    <source>
        <dbReference type="ARBA" id="ARBA00022777"/>
    </source>
</evidence>
<dbReference type="InterPro" id="IPR038286">
    <property type="entry name" value="IPK_sf"/>
</dbReference>
<dbReference type="GO" id="GO:0005634">
    <property type="term" value="C:nucleus"/>
    <property type="evidence" value="ECO:0007669"/>
    <property type="project" value="TreeGrafter"/>
</dbReference>
<dbReference type="PANTHER" id="PTHR12400">
    <property type="entry name" value="INOSITOL POLYPHOSPHATE KINASE"/>
    <property type="match status" value="1"/>
</dbReference>
<protein>
    <recommendedName>
        <fullName evidence="4">Kinase</fullName>
        <ecNumber evidence="4">2.7.-.-</ecNumber>
    </recommendedName>
</protein>